<protein>
    <submittedName>
        <fullName evidence="2">Uncharacterized protein</fullName>
    </submittedName>
</protein>
<accession>A0A564YGT4</accession>
<dbReference type="EMBL" id="CABIJS010000199">
    <property type="protein sequence ID" value="VUZ45918.1"/>
    <property type="molecule type" value="Genomic_DNA"/>
</dbReference>
<reference evidence="2 3" key="1">
    <citation type="submission" date="2019-07" db="EMBL/GenBank/DDBJ databases">
        <authorList>
            <person name="Jastrzebski P J."/>
            <person name="Paukszto L."/>
            <person name="Jastrzebski P J."/>
        </authorList>
    </citation>
    <scope>NUCLEOTIDE SEQUENCE [LARGE SCALE GENOMIC DNA]</scope>
    <source>
        <strain evidence="2 3">WMS-il1</strain>
    </source>
</reference>
<keyword evidence="3" id="KW-1185">Reference proteome</keyword>
<name>A0A564YGT4_HYMDI</name>
<dbReference type="AlphaFoldDB" id="A0A564YGT4"/>
<sequence length="592" mass="69026">MRFSVRLSENIEAPTYEDWSHDSSDNSLILSSSEGSPVYDLKTALQKEILTFCRHPLPKRYYLTMKPYPDRQTTAMLRNFSKELNSKRTIVNFENMEARIFQRTLNEPCSNNLPMVLKSEPNSFFCTINTPLVTEVFKEFLTDSYVDQKDEKCDKARRVCQLCMMRSCGVKHIDWNMGRTSSELMSTAKRKITFIIIRKHLNARNNKKLKTESGSRKRLQDKKCETSMRSQKADSNSSCCQISCYASPHCLRYFSRECYPLDRYMQDKSKLCFRGKTLQFTLTPDFDFKNGNIQCHLKRNQRSTYKKIRIDFGIDFTTLGKNQDPERPTRTNSFHSNSYKLQILLQILPEQIHNFLRDHFVLHFKDNIPDVEVAILIKNTPTGATNSEYFLVDLQRRGASLPNNNSIELFRQREEKYVTFQNIKPFQFNTENWHKHGCAVDMSNGVAQEQVVENATGKIPVTVRIIPPKRQGAPFSYIIHEKDRKVQLRLSAKGNHRSLMNAIFCDSSHLTMSPHLIHHLKRDSRHDFKFSVIRLEQSNAVGSRKFFRIWLTLNGRNLRANADMSTGRRKSTTSHCYRCSSVQRCTVNRNSY</sequence>
<feature type="region of interest" description="Disordered" evidence="1">
    <location>
        <begin position="207"/>
        <end position="226"/>
    </location>
</feature>
<gene>
    <name evidence="2" type="ORF">WMSIL1_LOCUS5868</name>
</gene>
<evidence type="ECO:0000256" key="1">
    <source>
        <dbReference type="SAM" id="MobiDB-lite"/>
    </source>
</evidence>
<evidence type="ECO:0000313" key="3">
    <source>
        <dbReference type="Proteomes" id="UP000321570"/>
    </source>
</evidence>
<dbReference type="Proteomes" id="UP000321570">
    <property type="component" value="Unassembled WGS sequence"/>
</dbReference>
<evidence type="ECO:0000313" key="2">
    <source>
        <dbReference type="EMBL" id="VUZ45918.1"/>
    </source>
</evidence>
<proteinExistence type="predicted"/>
<organism evidence="2 3">
    <name type="scientific">Hymenolepis diminuta</name>
    <name type="common">Rat tapeworm</name>
    <dbReference type="NCBI Taxonomy" id="6216"/>
    <lineage>
        <taxon>Eukaryota</taxon>
        <taxon>Metazoa</taxon>
        <taxon>Spiralia</taxon>
        <taxon>Lophotrochozoa</taxon>
        <taxon>Platyhelminthes</taxon>
        <taxon>Cestoda</taxon>
        <taxon>Eucestoda</taxon>
        <taxon>Cyclophyllidea</taxon>
        <taxon>Hymenolepididae</taxon>
        <taxon>Hymenolepis</taxon>
    </lineage>
</organism>